<evidence type="ECO:0000313" key="6">
    <source>
        <dbReference type="Proteomes" id="UP000091857"/>
    </source>
</evidence>
<dbReference type="STRING" id="3983.A0A2C9WM66"/>
<keyword evidence="2 3" id="KW-0129">CBS domain</keyword>
<dbReference type="OrthoDB" id="449052at2759"/>
<evidence type="ECO:0000313" key="5">
    <source>
        <dbReference type="EMBL" id="OAY61445.1"/>
    </source>
</evidence>
<gene>
    <name evidence="5" type="ORF">MANES_01G189100v8</name>
</gene>
<proteinExistence type="predicted"/>
<dbReference type="Pfam" id="PF00571">
    <property type="entry name" value="CBS"/>
    <property type="match status" value="2"/>
</dbReference>
<dbReference type="AlphaFoldDB" id="A0A2C9WM66"/>
<organism evidence="5 6">
    <name type="scientific">Manihot esculenta</name>
    <name type="common">Cassava</name>
    <name type="synonym">Jatropha manihot</name>
    <dbReference type="NCBI Taxonomy" id="3983"/>
    <lineage>
        <taxon>Eukaryota</taxon>
        <taxon>Viridiplantae</taxon>
        <taxon>Streptophyta</taxon>
        <taxon>Embryophyta</taxon>
        <taxon>Tracheophyta</taxon>
        <taxon>Spermatophyta</taxon>
        <taxon>Magnoliopsida</taxon>
        <taxon>eudicotyledons</taxon>
        <taxon>Gunneridae</taxon>
        <taxon>Pentapetalae</taxon>
        <taxon>rosids</taxon>
        <taxon>fabids</taxon>
        <taxon>Malpighiales</taxon>
        <taxon>Euphorbiaceae</taxon>
        <taxon>Crotonoideae</taxon>
        <taxon>Manihoteae</taxon>
        <taxon>Manihot</taxon>
    </lineage>
</organism>
<dbReference type="PANTHER" id="PTHR13780">
    <property type="entry name" value="AMP-ACTIVATED PROTEIN KINASE, GAMMA REGULATORY SUBUNIT"/>
    <property type="match status" value="1"/>
</dbReference>
<dbReference type="InterPro" id="IPR050511">
    <property type="entry name" value="AMPK_gamma/SDS23_families"/>
</dbReference>
<feature type="domain" description="CBS" evidence="4">
    <location>
        <begin position="289"/>
        <end position="347"/>
    </location>
</feature>
<name>A0A2C9WM66_MANES</name>
<dbReference type="InterPro" id="IPR000644">
    <property type="entry name" value="CBS_dom"/>
</dbReference>
<evidence type="ECO:0000256" key="2">
    <source>
        <dbReference type="ARBA" id="ARBA00023122"/>
    </source>
</evidence>
<dbReference type="PANTHER" id="PTHR13780:SF47">
    <property type="entry name" value="SNF1-RELATED PROTEIN KINASE REGULATORY SUBUNIT GAMMA-1-LIKE"/>
    <property type="match status" value="1"/>
</dbReference>
<reference evidence="6" key="1">
    <citation type="journal article" date="2016" name="Nat. Biotechnol.">
        <title>Sequencing wild and cultivated cassava and related species reveals extensive interspecific hybridization and genetic diversity.</title>
        <authorList>
            <person name="Bredeson J.V."/>
            <person name="Lyons J.B."/>
            <person name="Prochnik S.E."/>
            <person name="Wu G.A."/>
            <person name="Ha C.M."/>
            <person name="Edsinger-Gonzales E."/>
            <person name="Grimwood J."/>
            <person name="Schmutz J."/>
            <person name="Rabbi I.Y."/>
            <person name="Egesi C."/>
            <person name="Nauluvula P."/>
            <person name="Lebot V."/>
            <person name="Ndunguru J."/>
            <person name="Mkamilo G."/>
            <person name="Bart R.S."/>
            <person name="Setter T.L."/>
            <person name="Gleadow R.M."/>
            <person name="Kulakow P."/>
            <person name="Ferguson M.E."/>
            <person name="Rounsley S."/>
            <person name="Rokhsar D.S."/>
        </authorList>
    </citation>
    <scope>NUCLEOTIDE SEQUENCE [LARGE SCALE GENOMIC DNA]</scope>
    <source>
        <strain evidence="6">cv. AM560-2</strain>
    </source>
</reference>
<evidence type="ECO:0000259" key="4">
    <source>
        <dbReference type="PROSITE" id="PS51371"/>
    </source>
</evidence>
<feature type="domain" description="CBS" evidence="4">
    <location>
        <begin position="362"/>
        <end position="426"/>
    </location>
</feature>
<accession>A0A2C9WM66</accession>
<dbReference type="EMBL" id="CM004387">
    <property type="protein sequence ID" value="OAY61445.1"/>
    <property type="molecule type" value="Genomic_DNA"/>
</dbReference>
<dbReference type="Gene3D" id="3.10.580.10">
    <property type="entry name" value="CBS-domain"/>
    <property type="match status" value="2"/>
</dbReference>
<dbReference type="CDD" id="cd02205">
    <property type="entry name" value="CBS_pair_SF"/>
    <property type="match status" value="1"/>
</dbReference>
<evidence type="ECO:0000256" key="3">
    <source>
        <dbReference type="PROSITE-ProRule" id="PRU00703"/>
    </source>
</evidence>
<dbReference type="InterPro" id="IPR046342">
    <property type="entry name" value="CBS_dom_sf"/>
</dbReference>
<comment type="caution">
    <text evidence="5">The sequence shown here is derived from an EMBL/GenBank/DDBJ whole genome shotgun (WGS) entry which is preliminary data.</text>
</comment>
<dbReference type="OMA" id="IYEPPGY"/>
<keyword evidence="1" id="KW-0677">Repeat</keyword>
<dbReference type="Gramene" id="Manes.01G189100.1.v8.1">
    <property type="protein sequence ID" value="Manes.01G189100.1.v8.1.CDS"/>
    <property type="gene ID" value="Manes.01G189100.v8.1"/>
</dbReference>
<evidence type="ECO:0000256" key="1">
    <source>
        <dbReference type="ARBA" id="ARBA00022737"/>
    </source>
</evidence>
<dbReference type="PROSITE" id="PS51371">
    <property type="entry name" value="CBS"/>
    <property type="match status" value="2"/>
</dbReference>
<keyword evidence="6" id="KW-1185">Reference proteome</keyword>
<dbReference type="SMART" id="SM00116">
    <property type="entry name" value="CBS"/>
    <property type="match status" value="4"/>
</dbReference>
<sequence>MAQAEEVKQRSKLASCDAYFVKVQSRKKLPQPLQETLASAFARIPASSFPLVPGGKVIEIQAETSVADAVKILSDCNIMSAPVKCSDGGTSLDWRDRYLGIIDYSAIILWVLESAELAAVALSANTATAAGVGAGAVGAVGAVALGITGPAAVAGLTAGAVGAAVVGGVEADKGLGKDAPTAADNLGQDFYQVILQEEPFKSTTVKSILKSYRWAPFLPVATDSSMLSVLLLLSKYRMRNVPVIEPGNPDVKNFITQSAIIQGLEGCKGRDWFDCIASRPISDFGLPFMSPKEVVSVQSNELILVAFKQMKDYQIGGLPVVEGPQKKVVGNISIRDIRHLLLKPELFTNFRQLTVMDFIKTISSSQVGGAIPPVTCKLNASLGGVIHSLASKSIHRIHVVGNDENEVVGVITLRDVISCFVYEPPNISDHYFGFPAKEMLNG</sequence>
<dbReference type="SUPFAM" id="SSF54631">
    <property type="entry name" value="CBS-domain pair"/>
    <property type="match status" value="2"/>
</dbReference>
<protein>
    <recommendedName>
        <fullName evidence="4">CBS domain-containing protein</fullName>
    </recommendedName>
</protein>
<dbReference type="Proteomes" id="UP000091857">
    <property type="component" value="Chromosome 1"/>
</dbReference>